<dbReference type="Proteomes" id="UP001056336">
    <property type="component" value="Chromosome"/>
</dbReference>
<accession>A0ABY4QXQ2</accession>
<proteinExistence type="predicted"/>
<gene>
    <name evidence="1" type="ORF">M6D93_18830</name>
</gene>
<reference evidence="1" key="1">
    <citation type="journal article" date="2018" name="Int. J. Syst. Evol. Microbiol.">
        <title>Jatrophihabitans telluris sp. nov., isolated from sediment soil of lava forest wetlands and the emended description of the genus Jatrophihabitans.</title>
        <authorList>
            <person name="Lee K.C."/>
            <person name="Suh M.K."/>
            <person name="Eom M.K."/>
            <person name="Kim K.K."/>
            <person name="Kim J.S."/>
            <person name="Kim D.S."/>
            <person name="Ko S.H."/>
            <person name="Shin Y.K."/>
            <person name="Lee J.S."/>
        </authorList>
    </citation>
    <scope>NUCLEOTIDE SEQUENCE</scope>
    <source>
        <strain evidence="1">N237</strain>
    </source>
</reference>
<protein>
    <submittedName>
        <fullName evidence="1">Uncharacterized protein</fullName>
    </submittedName>
</protein>
<sequence>MDAAPVLVEPVLVEPVLVDPVLVEPVLVEPVLVELDALADPVAVSLGLLLVGAALEVVPEVVPVVDAPDPLAFWVAAACSTNKPNAAALAAMTPPMASLMRRLSETGECPELFMAQLSDDVF</sequence>
<reference evidence="1" key="2">
    <citation type="submission" date="2022-05" db="EMBL/GenBank/DDBJ databases">
        <authorList>
            <person name="Kim J.-S."/>
            <person name="Lee K."/>
            <person name="Suh M."/>
            <person name="Eom M."/>
            <person name="Kim J.-S."/>
            <person name="Kim D.-S."/>
            <person name="Ko S.-H."/>
            <person name="Shin Y."/>
            <person name="Lee J.-S."/>
        </authorList>
    </citation>
    <scope>NUCLEOTIDE SEQUENCE</scope>
    <source>
        <strain evidence="1">N237</strain>
    </source>
</reference>
<dbReference type="EMBL" id="CP097332">
    <property type="protein sequence ID" value="UQX88315.1"/>
    <property type="molecule type" value="Genomic_DNA"/>
</dbReference>
<dbReference type="RefSeq" id="WP_249771688.1">
    <property type="nucleotide sequence ID" value="NZ_CP097332.1"/>
</dbReference>
<keyword evidence="2" id="KW-1185">Reference proteome</keyword>
<name>A0ABY4QXQ2_9ACTN</name>
<organism evidence="1 2">
    <name type="scientific">Jatrophihabitans telluris</name>
    <dbReference type="NCBI Taxonomy" id="2038343"/>
    <lineage>
        <taxon>Bacteria</taxon>
        <taxon>Bacillati</taxon>
        <taxon>Actinomycetota</taxon>
        <taxon>Actinomycetes</taxon>
        <taxon>Jatrophihabitantales</taxon>
        <taxon>Jatrophihabitantaceae</taxon>
        <taxon>Jatrophihabitans</taxon>
    </lineage>
</organism>
<evidence type="ECO:0000313" key="2">
    <source>
        <dbReference type="Proteomes" id="UP001056336"/>
    </source>
</evidence>
<evidence type="ECO:0000313" key="1">
    <source>
        <dbReference type="EMBL" id="UQX88315.1"/>
    </source>
</evidence>